<dbReference type="GO" id="GO:0001530">
    <property type="term" value="F:lipopolysaccharide binding"/>
    <property type="evidence" value="ECO:0007669"/>
    <property type="project" value="InterPro"/>
</dbReference>
<evidence type="ECO:0000313" key="6">
    <source>
        <dbReference type="EMBL" id="EIJ43669.1"/>
    </source>
</evidence>
<dbReference type="AlphaFoldDB" id="I3CJ76"/>
<dbReference type="EMBL" id="JH600070">
    <property type="protein sequence ID" value="EIJ43669.1"/>
    <property type="molecule type" value="Genomic_DNA"/>
</dbReference>
<protein>
    <recommendedName>
        <fullName evidence="4">Lipopolysaccharide export system protein LptA</fullName>
    </recommendedName>
</protein>
<dbReference type="HAMAP" id="MF_01914">
    <property type="entry name" value="LPS_assembly_LptA"/>
    <property type="match status" value="1"/>
</dbReference>
<dbReference type="GO" id="GO:0015920">
    <property type="term" value="P:lipopolysaccharide transport"/>
    <property type="evidence" value="ECO:0007669"/>
    <property type="project" value="UniProtKB-UniRule"/>
</dbReference>
<keyword evidence="7" id="KW-1185">Reference proteome</keyword>
<dbReference type="Gene3D" id="2.60.450.10">
    <property type="entry name" value="Lipopolysaccharide (LPS) transport protein A like domain"/>
    <property type="match status" value="1"/>
</dbReference>
<organism evidence="6 7">
    <name type="scientific">Beggiatoa alba B18LD</name>
    <dbReference type="NCBI Taxonomy" id="395493"/>
    <lineage>
        <taxon>Bacteria</taxon>
        <taxon>Pseudomonadati</taxon>
        <taxon>Pseudomonadota</taxon>
        <taxon>Gammaproteobacteria</taxon>
        <taxon>Thiotrichales</taxon>
        <taxon>Thiotrichaceae</taxon>
        <taxon>Beggiatoa</taxon>
    </lineage>
</organism>
<dbReference type="PANTHER" id="PTHR36504">
    <property type="entry name" value="LIPOPOLYSACCHARIDE EXPORT SYSTEM PROTEIN LPTA"/>
    <property type="match status" value="1"/>
</dbReference>
<feature type="signal peptide" evidence="4">
    <location>
        <begin position="1"/>
        <end position="23"/>
    </location>
</feature>
<feature type="domain" description="Organic solvent tolerance-like N-terminal" evidence="5">
    <location>
        <begin position="31"/>
        <end position="142"/>
    </location>
</feature>
<gene>
    <name evidence="4" type="primary">lptA</name>
    <name evidence="6" type="ORF">BegalDRAFT_2835</name>
</gene>
<dbReference type="Proteomes" id="UP000005744">
    <property type="component" value="Unassembled WGS sequence"/>
</dbReference>
<dbReference type="GO" id="GO:0009279">
    <property type="term" value="C:cell outer membrane"/>
    <property type="evidence" value="ECO:0007669"/>
    <property type="project" value="TreeGrafter"/>
</dbReference>
<dbReference type="eggNOG" id="COG1934">
    <property type="taxonomic scope" value="Bacteria"/>
</dbReference>
<evidence type="ECO:0000256" key="4">
    <source>
        <dbReference type="HAMAP-Rule" id="MF_01914"/>
    </source>
</evidence>
<dbReference type="GO" id="GO:0043165">
    <property type="term" value="P:Gram-negative-bacterium-type cell outer membrane assembly"/>
    <property type="evidence" value="ECO:0007669"/>
    <property type="project" value="UniProtKB-UniRule"/>
</dbReference>
<dbReference type="STRING" id="395493.BegalDRAFT_2835"/>
<comment type="subunit">
    <text evidence="4">Component of the lipopolysaccharide transport and assembly complex.</text>
</comment>
<evidence type="ECO:0000259" key="5">
    <source>
        <dbReference type="Pfam" id="PF03968"/>
    </source>
</evidence>
<dbReference type="InterPro" id="IPR052037">
    <property type="entry name" value="LPS_export_LptA"/>
</dbReference>
<dbReference type="InterPro" id="IPR005653">
    <property type="entry name" value="OstA-like_N"/>
</dbReference>
<accession>I3CJ76</accession>
<evidence type="ECO:0000256" key="3">
    <source>
        <dbReference type="ARBA" id="ARBA00022764"/>
    </source>
</evidence>
<dbReference type="PANTHER" id="PTHR36504:SF1">
    <property type="entry name" value="LIPOPOLYSACCHARIDE EXPORT SYSTEM PROTEIN LPTA"/>
    <property type="match status" value="1"/>
</dbReference>
<evidence type="ECO:0000313" key="7">
    <source>
        <dbReference type="Proteomes" id="UP000005744"/>
    </source>
</evidence>
<comment type="function">
    <text evidence="4">Involved in the assembly of lipopolysaccharide (LPS). Required for the translocation of LPS from the inner membrane to the outer membrane. May form a bridge between the inner membrane and the outer membrane, via interactions with LptC and LptD, thereby facilitating LPS transfer across the periplasm.</text>
</comment>
<dbReference type="Pfam" id="PF03968">
    <property type="entry name" value="LptD_N"/>
    <property type="match status" value="1"/>
</dbReference>
<keyword evidence="3 4" id="KW-0574">Periplasm</keyword>
<comment type="similarity">
    <text evidence="4">Belongs to the LptA family.</text>
</comment>
<name>I3CJ76_9GAMM</name>
<feature type="chain" id="PRO_5009014509" description="Lipopolysaccharide export system protein LptA" evidence="4">
    <location>
        <begin position="24"/>
        <end position="167"/>
    </location>
</feature>
<dbReference type="HOGENOM" id="CLU_095993_4_1_6"/>
<dbReference type="InterPro" id="IPR014340">
    <property type="entry name" value="LptA"/>
</dbReference>
<keyword evidence="1 4" id="KW-0813">Transport</keyword>
<keyword evidence="2 4" id="KW-0732">Signal</keyword>
<comment type="subcellular location">
    <subcellularLocation>
        <location evidence="4">Periplasm</location>
    </subcellularLocation>
</comment>
<evidence type="ECO:0000256" key="1">
    <source>
        <dbReference type="ARBA" id="ARBA00022448"/>
    </source>
</evidence>
<dbReference type="NCBIfam" id="TIGR03002">
    <property type="entry name" value="outer_YhbN_LptA"/>
    <property type="match status" value="1"/>
</dbReference>
<evidence type="ECO:0000256" key="2">
    <source>
        <dbReference type="ARBA" id="ARBA00022729"/>
    </source>
</evidence>
<dbReference type="RefSeq" id="WP_002691037.1">
    <property type="nucleotide sequence ID" value="NZ_JH600070.1"/>
</dbReference>
<reference evidence="6 7" key="1">
    <citation type="submission" date="2011-11" db="EMBL/GenBank/DDBJ databases">
        <title>Improved High-Quality Draft sequence of Beggiatoa alba B18lD.</title>
        <authorList>
            <consortium name="US DOE Joint Genome Institute"/>
            <person name="Lucas S."/>
            <person name="Han J."/>
            <person name="Lapidus A."/>
            <person name="Cheng J.-F."/>
            <person name="Goodwin L."/>
            <person name="Pitluck S."/>
            <person name="Peters L."/>
            <person name="Mikhailova N."/>
            <person name="Held B."/>
            <person name="Detter J.C."/>
            <person name="Han C."/>
            <person name="Tapia R."/>
            <person name="Land M."/>
            <person name="Hauser L."/>
            <person name="Kyrpides N."/>
            <person name="Ivanova N."/>
            <person name="Pagani I."/>
            <person name="Samuel K."/>
            <person name="Teske A."/>
            <person name="Mueller J."/>
            <person name="Woyke T."/>
        </authorList>
    </citation>
    <scope>NUCLEOTIDE SEQUENCE [LARGE SCALE GENOMIC DNA]</scope>
    <source>
        <strain evidence="6 7">B18LD</strain>
    </source>
</reference>
<proteinExistence type="inferred from homology"/>
<dbReference type="GO" id="GO:0017089">
    <property type="term" value="F:glycolipid transfer activity"/>
    <property type="evidence" value="ECO:0007669"/>
    <property type="project" value="TreeGrafter"/>
</dbReference>
<sequence precursor="true">MSVNKALLGASLFIMSHSVFALATDKDQPINITAEQATIDDIKGIAIYEGNVVVTQGTIRIEADKVTLTYTKKQTLDKVILDGNPARFKQRPDNSTEDLNAKAEKMEYFATENRLQLTQNAEVWQGKDTFTGQRITYDTERGIIKANQKVQVTIQPRQQSPSKAPAN</sequence>
<dbReference type="GO" id="GO:0030288">
    <property type="term" value="C:outer membrane-bounded periplasmic space"/>
    <property type="evidence" value="ECO:0007669"/>
    <property type="project" value="TreeGrafter"/>
</dbReference>
<dbReference type="OrthoDB" id="9795964at2"/>